<dbReference type="GO" id="GO:0035101">
    <property type="term" value="C:FACT complex"/>
    <property type="evidence" value="ECO:0007669"/>
    <property type="project" value="UniProtKB-UniRule"/>
</dbReference>
<dbReference type="Pfam" id="PF24824">
    <property type="entry name" value="PH_SPT16"/>
    <property type="match status" value="1"/>
</dbReference>
<protein>
    <recommendedName>
        <fullName evidence="1">FACT complex subunit</fullName>
    </recommendedName>
</protein>
<evidence type="ECO:0000313" key="5">
    <source>
        <dbReference type="Proteomes" id="UP000316621"/>
    </source>
</evidence>
<feature type="compositionally biased region" description="Basic and acidic residues" evidence="2">
    <location>
        <begin position="243"/>
        <end position="259"/>
    </location>
</feature>
<keyword evidence="1" id="KW-0234">DNA repair</keyword>
<evidence type="ECO:0000256" key="1">
    <source>
        <dbReference type="RuleBase" id="RU367052"/>
    </source>
</evidence>
<feature type="region of interest" description="Disordered" evidence="2">
    <location>
        <begin position="240"/>
        <end position="259"/>
    </location>
</feature>
<keyword evidence="1" id="KW-0235">DNA replication</keyword>
<proteinExistence type="inferred from homology"/>
<dbReference type="Gene3D" id="2.30.29.150">
    <property type="match status" value="1"/>
</dbReference>
<dbReference type="PANTHER" id="PTHR13980">
    <property type="entry name" value="CDC68 RELATED"/>
    <property type="match status" value="1"/>
</dbReference>
<dbReference type="STRING" id="3469.A0A4Y7KAB8"/>
<gene>
    <name evidence="4" type="ORF">C5167_032128</name>
</gene>
<keyword evidence="5" id="KW-1185">Reference proteome</keyword>
<comment type="similarity">
    <text evidence="1">Belongs to the peptidase M24 family. SPT16 subfamily.</text>
</comment>
<keyword evidence="1" id="KW-0227">DNA damage</keyword>
<dbReference type="GO" id="GO:0031491">
    <property type="term" value="F:nucleosome binding"/>
    <property type="evidence" value="ECO:0007669"/>
    <property type="project" value="TreeGrafter"/>
</dbReference>
<dbReference type="InterPro" id="IPR040258">
    <property type="entry name" value="Spt16"/>
</dbReference>
<keyword evidence="1" id="KW-0805">Transcription regulation</keyword>
<sequence>MLLRSIVTCWFRIGDWYQTDLLLRLFSMGLPKCPFLTRGYEIAKEKAELKYQNCVCTEDEQKEYVRRYIQEEMLKVNQARLADELDRVTARRLLEEDQSKTTDSSDKKTGLVHVLKPGRKSGISKKSKSRNKDCVDNKLMMDKKSKVIELTDAAIFPEVKDQNEETIVGTLQSHVNGFRYVTSSSQFNVCFLYKDVKQAIYRVEEEKKMPPLLHFHLVRPVKVGTKKTEEIQLRLAPTPVVQRRSDDDSNEIEKEKQTSDYGHNEDLKIFVLRVQAKLRWVPISHYSFSEIVKKSKVESVFGLT</sequence>
<keyword evidence="1" id="KW-0158">Chromosome</keyword>
<dbReference type="EMBL" id="CM010721">
    <property type="protein sequence ID" value="RZC68915.1"/>
    <property type="molecule type" value="Genomic_DNA"/>
</dbReference>
<keyword evidence="1" id="KW-0539">Nucleus</keyword>
<dbReference type="AlphaFoldDB" id="A0A4Y7KAB8"/>
<feature type="domain" description="FACT complex subunit SPT16 PH-like" evidence="3">
    <location>
        <begin position="149"/>
        <end position="272"/>
    </location>
</feature>
<name>A0A4Y7KAB8_PAPSO</name>
<dbReference type="PANTHER" id="PTHR13980:SF15">
    <property type="entry name" value="FACT COMPLEX SUBUNIT SPT16"/>
    <property type="match status" value="1"/>
</dbReference>
<dbReference type="Gramene" id="RZC68915">
    <property type="protein sequence ID" value="RZC68915"/>
    <property type="gene ID" value="C5167_032128"/>
</dbReference>
<keyword evidence="1" id="KW-0804">Transcription</keyword>
<comment type="subunit">
    <text evidence="1">Component of the FACT complex.</text>
</comment>
<dbReference type="InterPro" id="IPR056595">
    <property type="entry name" value="Fact-SPT16_PH"/>
</dbReference>
<evidence type="ECO:0000256" key="2">
    <source>
        <dbReference type="SAM" id="MobiDB-lite"/>
    </source>
</evidence>
<organism evidence="4 5">
    <name type="scientific">Papaver somniferum</name>
    <name type="common">Opium poppy</name>
    <dbReference type="NCBI Taxonomy" id="3469"/>
    <lineage>
        <taxon>Eukaryota</taxon>
        <taxon>Viridiplantae</taxon>
        <taxon>Streptophyta</taxon>
        <taxon>Embryophyta</taxon>
        <taxon>Tracheophyta</taxon>
        <taxon>Spermatophyta</taxon>
        <taxon>Magnoliopsida</taxon>
        <taxon>Ranunculales</taxon>
        <taxon>Papaveraceae</taxon>
        <taxon>Papaveroideae</taxon>
        <taxon>Papaver</taxon>
    </lineage>
</organism>
<evidence type="ECO:0000313" key="4">
    <source>
        <dbReference type="EMBL" id="RZC68915.1"/>
    </source>
</evidence>
<reference evidence="4 5" key="1">
    <citation type="journal article" date="2018" name="Science">
        <title>The opium poppy genome and morphinan production.</title>
        <authorList>
            <person name="Guo L."/>
            <person name="Winzer T."/>
            <person name="Yang X."/>
            <person name="Li Y."/>
            <person name="Ning Z."/>
            <person name="He Z."/>
            <person name="Teodor R."/>
            <person name="Lu Y."/>
            <person name="Bowser T.A."/>
            <person name="Graham I.A."/>
            <person name="Ye K."/>
        </authorList>
    </citation>
    <scope>NUCLEOTIDE SEQUENCE [LARGE SCALE GENOMIC DNA]</scope>
    <source>
        <strain evidence="5">cv. HN1</strain>
        <tissue evidence="4">Leaves</tissue>
    </source>
</reference>
<dbReference type="GO" id="GO:0006368">
    <property type="term" value="P:transcription elongation by RNA polymerase II"/>
    <property type="evidence" value="ECO:0007669"/>
    <property type="project" value="TreeGrafter"/>
</dbReference>
<comment type="subcellular location">
    <subcellularLocation>
        <location evidence="1">Nucleus</location>
    </subcellularLocation>
    <subcellularLocation>
        <location evidence="1">Chromosome</location>
    </subcellularLocation>
</comment>
<evidence type="ECO:0000259" key="3">
    <source>
        <dbReference type="Pfam" id="PF24824"/>
    </source>
</evidence>
<dbReference type="Proteomes" id="UP000316621">
    <property type="component" value="Chromosome 7"/>
</dbReference>
<dbReference type="GO" id="GO:0006260">
    <property type="term" value="P:DNA replication"/>
    <property type="evidence" value="ECO:0007669"/>
    <property type="project" value="UniProtKB-KW"/>
</dbReference>
<comment type="function">
    <text evidence="1">Component of the FACT complex, a general chromatin factor that acts to reorganize nucleosomes. The FACT complex is involved in multiple processes that require DNA as a template such as mRNA elongation, DNA replication and DNA repair. During transcription elongation the FACT complex acts as a histone chaperone that both destabilizes and restores nucleosomal structure. It facilitates the passage of RNA polymerase II and transcription by promoting the dissociation of one histone H2A-H2B dimer from the nucleosome, then subsequently promotes the reestablishment of the nucleosome following the passage of RNA polymerase II.</text>
</comment>
<accession>A0A4Y7KAB8</accession>
<dbReference type="GO" id="GO:0006281">
    <property type="term" value="P:DNA repair"/>
    <property type="evidence" value="ECO:0007669"/>
    <property type="project" value="UniProtKB-UniRule"/>
</dbReference>